<dbReference type="EMBL" id="JBHRZI010000015">
    <property type="protein sequence ID" value="MFC3893843.1"/>
    <property type="molecule type" value="Genomic_DNA"/>
</dbReference>
<comment type="caution">
    <text evidence="2">The sequence shown here is derived from an EMBL/GenBank/DDBJ whole genome shotgun (WGS) entry which is preliminary data.</text>
</comment>
<keyword evidence="3" id="KW-1185">Reference proteome</keyword>
<dbReference type="InterPro" id="IPR036894">
    <property type="entry name" value="YbaB-like_sf"/>
</dbReference>
<evidence type="ECO:0000256" key="1">
    <source>
        <dbReference type="SAM" id="MobiDB-lite"/>
    </source>
</evidence>
<dbReference type="Gene3D" id="3.30.1310.10">
    <property type="entry name" value="Nucleoid-associated protein YbaB-like domain"/>
    <property type="match status" value="1"/>
</dbReference>
<accession>A0ABV8BU80</accession>
<organism evidence="2 3">
    <name type="scientific">Lentzea rhizosphaerae</name>
    <dbReference type="NCBI Taxonomy" id="2041025"/>
    <lineage>
        <taxon>Bacteria</taxon>
        <taxon>Bacillati</taxon>
        <taxon>Actinomycetota</taxon>
        <taxon>Actinomycetes</taxon>
        <taxon>Pseudonocardiales</taxon>
        <taxon>Pseudonocardiaceae</taxon>
        <taxon>Lentzea</taxon>
    </lineage>
</organism>
<dbReference type="RefSeq" id="WP_382374689.1">
    <property type="nucleotide sequence ID" value="NZ_JBHRZI010000015.1"/>
</dbReference>
<proteinExistence type="predicted"/>
<feature type="region of interest" description="Disordered" evidence="1">
    <location>
        <begin position="121"/>
        <end position="152"/>
    </location>
</feature>
<evidence type="ECO:0000313" key="2">
    <source>
        <dbReference type="EMBL" id="MFC3893843.1"/>
    </source>
</evidence>
<dbReference type="SUPFAM" id="SSF82607">
    <property type="entry name" value="YbaB-like"/>
    <property type="match status" value="1"/>
</dbReference>
<name>A0ABV8BU80_9PSEU</name>
<evidence type="ECO:0000313" key="3">
    <source>
        <dbReference type="Proteomes" id="UP001595690"/>
    </source>
</evidence>
<reference evidence="3" key="1">
    <citation type="journal article" date="2019" name="Int. J. Syst. Evol. Microbiol.">
        <title>The Global Catalogue of Microorganisms (GCM) 10K type strain sequencing project: providing services to taxonomists for standard genome sequencing and annotation.</title>
        <authorList>
            <consortium name="The Broad Institute Genomics Platform"/>
            <consortium name="The Broad Institute Genome Sequencing Center for Infectious Disease"/>
            <person name="Wu L."/>
            <person name="Ma J."/>
        </authorList>
    </citation>
    <scope>NUCLEOTIDE SEQUENCE [LARGE SCALE GENOMIC DNA]</scope>
    <source>
        <strain evidence="3">CGMCC 4.7405</strain>
    </source>
</reference>
<feature type="compositionally biased region" description="Basic and acidic residues" evidence="1">
    <location>
        <begin position="139"/>
        <end position="152"/>
    </location>
</feature>
<gene>
    <name evidence="2" type="ORF">ACFOWZ_20395</name>
</gene>
<dbReference type="InterPro" id="IPR004401">
    <property type="entry name" value="YbaB/EbfC"/>
</dbReference>
<dbReference type="Proteomes" id="UP001595690">
    <property type="component" value="Unassembled WGS sequence"/>
</dbReference>
<sequence>MTGPVLHDDEPPRTEQEIARWAAQVSARAERFRALDRDVAAVAVTETSRDGVVRVTVDASGVLRQLELSDRIREFSGQTLAAHVLSTMRRAQARIADEMSRLTADLAADDPAAAAAMVAGYRRQFPEQPPDPLAARGRQVHDDDREGPSVME</sequence>
<dbReference type="Pfam" id="PF02575">
    <property type="entry name" value="YbaB_DNA_bd"/>
    <property type="match status" value="1"/>
</dbReference>
<protein>
    <submittedName>
        <fullName evidence="2">YbaB/EbfC family nucleoid-associated protein</fullName>
    </submittedName>
</protein>